<dbReference type="SUPFAM" id="SSF53155">
    <property type="entry name" value="Methylated DNA-protein cysteine methyltransferase domain"/>
    <property type="match status" value="1"/>
</dbReference>
<dbReference type="Proteomes" id="UP000675781">
    <property type="component" value="Unassembled WGS sequence"/>
</dbReference>
<evidence type="ECO:0000313" key="5">
    <source>
        <dbReference type="EMBL" id="MBR7833371.1"/>
    </source>
</evidence>
<comment type="similarity">
    <text evidence="1">Belongs to the MGMT family.</text>
</comment>
<dbReference type="SUPFAM" id="SSF46767">
    <property type="entry name" value="Methylated DNA-protein cysteine methyltransferase, C-terminal domain"/>
    <property type="match status" value="1"/>
</dbReference>
<evidence type="ECO:0000259" key="4">
    <source>
        <dbReference type="Pfam" id="PF01035"/>
    </source>
</evidence>
<feature type="domain" description="Methylated-DNA-[protein]-cysteine S-methyltransferase DNA binding" evidence="4">
    <location>
        <begin position="89"/>
        <end position="176"/>
    </location>
</feature>
<evidence type="ECO:0000256" key="1">
    <source>
        <dbReference type="ARBA" id="ARBA00008711"/>
    </source>
</evidence>
<keyword evidence="3" id="KW-0227">DNA damage</keyword>
<sequence>MPPSAPVVRFSVDTPLPSGRIRVAASENGVLWAAFHEDDTVLLPEGLDLADISADRRAAMVAERYADYFAGRRRGLELPIDWSLTSGLQRRVLQCLYGTVGYGETVTYGELAERCGAFDAEAARGPAARIVGTLMGTTPIAILIPAHRVVAADGLGGFGAGPDALPTKRWLLTLEGSLAPTLDWDGPDPA</sequence>
<dbReference type="EMBL" id="JAGSOG010000028">
    <property type="protein sequence ID" value="MBR7833371.1"/>
    <property type="molecule type" value="Genomic_DNA"/>
</dbReference>
<dbReference type="PANTHER" id="PTHR46460">
    <property type="entry name" value="METHYLATED-DNA--PROTEIN-CYSTEINE METHYLTRANSFERASE"/>
    <property type="match status" value="1"/>
</dbReference>
<gene>
    <name evidence="5" type="ORF">KDL01_08845</name>
</gene>
<dbReference type="InterPro" id="IPR014048">
    <property type="entry name" value="MethylDNA_cys_MeTrfase_DNA-bd"/>
</dbReference>
<protein>
    <recommendedName>
        <fullName evidence="2">Methylated-DNA--protein-cysteine methyltransferase</fullName>
    </recommendedName>
</protein>
<dbReference type="AlphaFoldDB" id="A0A941EL76"/>
<dbReference type="InterPro" id="IPR036217">
    <property type="entry name" value="MethylDNA_cys_MeTrfase_DNAb"/>
</dbReference>
<dbReference type="NCBIfam" id="TIGR00589">
    <property type="entry name" value="ogt"/>
    <property type="match status" value="1"/>
</dbReference>
<evidence type="ECO:0000313" key="6">
    <source>
        <dbReference type="Proteomes" id="UP000675781"/>
    </source>
</evidence>
<reference evidence="5" key="1">
    <citation type="submission" date="2021-04" db="EMBL/GenBank/DDBJ databases">
        <title>Genome based classification of Actinospica acidithermotolerans sp. nov., an actinobacterium isolated from an Indonesian hot spring.</title>
        <authorList>
            <person name="Kusuma A.B."/>
            <person name="Putra K.E."/>
            <person name="Nafisah S."/>
            <person name="Loh J."/>
            <person name="Nouioui I."/>
            <person name="Goodfellow M."/>
        </authorList>
    </citation>
    <scope>NUCLEOTIDE SEQUENCE</scope>
    <source>
        <strain evidence="5">CSCA 57</strain>
    </source>
</reference>
<accession>A0A941EL76</accession>
<dbReference type="PANTHER" id="PTHR46460:SF1">
    <property type="entry name" value="METHYLATED-DNA--PROTEIN-CYSTEINE METHYLTRANSFERASE"/>
    <property type="match status" value="1"/>
</dbReference>
<dbReference type="RefSeq" id="WP_212527891.1">
    <property type="nucleotide sequence ID" value="NZ_JAGSOG010000028.1"/>
</dbReference>
<dbReference type="GO" id="GO:0006281">
    <property type="term" value="P:DNA repair"/>
    <property type="evidence" value="ECO:0007669"/>
    <property type="project" value="InterPro"/>
</dbReference>
<dbReference type="CDD" id="cd06445">
    <property type="entry name" value="ATase"/>
    <property type="match status" value="1"/>
</dbReference>
<name>A0A941EL76_9ACTN</name>
<dbReference type="InterPro" id="IPR036388">
    <property type="entry name" value="WH-like_DNA-bd_sf"/>
</dbReference>
<organism evidence="5 6">
    <name type="scientific">Actinospica durhamensis</name>
    <dbReference type="NCBI Taxonomy" id="1508375"/>
    <lineage>
        <taxon>Bacteria</taxon>
        <taxon>Bacillati</taxon>
        <taxon>Actinomycetota</taxon>
        <taxon>Actinomycetes</taxon>
        <taxon>Catenulisporales</taxon>
        <taxon>Actinospicaceae</taxon>
        <taxon>Actinospica</taxon>
    </lineage>
</organism>
<comment type="caution">
    <text evidence="5">The sequence shown here is derived from an EMBL/GenBank/DDBJ whole genome shotgun (WGS) entry which is preliminary data.</text>
</comment>
<dbReference type="GO" id="GO:0003908">
    <property type="term" value="F:methylated-DNA-[protein]-cysteine S-methyltransferase activity"/>
    <property type="evidence" value="ECO:0007669"/>
    <property type="project" value="InterPro"/>
</dbReference>
<keyword evidence="6" id="KW-1185">Reference proteome</keyword>
<dbReference type="InterPro" id="IPR036631">
    <property type="entry name" value="MGMT_N_sf"/>
</dbReference>
<dbReference type="Gene3D" id="1.10.10.10">
    <property type="entry name" value="Winged helix-like DNA-binding domain superfamily/Winged helix DNA-binding domain"/>
    <property type="match status" value="1"/>
</dbReference>
<evidence type="ECO:0000256" key="3">
    <source>
        <dbReference type="ARBA" id="ARBA00022763"/>
    </source>
</evidence>
<evidence type="ECO:0000256" key="2">
    <source>
        <dbReference type="ARBA" id="ARBA00015377"/>
    </source>
</evidence>
<proteinExistence type="inferred from homology"/>
<dbReference type="Pfam" id="PF01035">
    <property type="entry name" value="DNA_binding_1"/>
    <property type="match status" value="1"/>
</dbReference>